<gene>
    <name evidence="5" type="ORF">P7H59_09685</name>
</gene>
<keyword evidence="3" id="KW-0804">Transcription</keyword>
<comment type="caution">
    <text evidence="5">The sequence shown here is derived from an EMBL/GenBank/DDBJ whole genome shotgun (WGS) entry which is preliminary data.</text>
</comment>
<dbReference type="Proteomes" id="UP001265301">
    <property type="component" value="Unassembled WGS sequence"/>
</dbReference>
<dbReference type="RefSeq" id="WP_311819385.1">
    <property type="nucleotide sequence ID" value="NZ_JARQBN010000018.1"/>
</dbReference>
<dbReference type="Gene3D" id="1.10.10.60">
    <property type="entry name" value="Homeodomain-like"/>
    <property type="match status" value="2"/>
</dbReference>
<keyword evidence="1" id="KW-0805">Transcription regulation</keyword>
<proteinExistence type="predicted"/>
<evidence type="ECO:0000256" key="1">
    <source>
        <dbReference type="ARBA" id="ARBA00023015"/>
    </source>
</evidence>
<evidence type="ECO:0000313" key="5">
    <source>
        <dbReference type="EMBL" id="MDT2828714.1"/>
    </source>
</evidence>
<dbReference type="Pfam" id="PF12833">
    <property type="entry name" value="HTH_18"/>
    <property type="match status" value="1"/>
</dbReference>
<keyword evidence="2" id="KW-0238">DNA-binding</keyword>
<evidence type="ECO:0000256" key="2">
    <source>
        <dbReference type="ARBA" id="ARBA00023125"/>
    </source>
</evidence>
<evidence type="ECO:0000256" key="3">
    <source>
        <dbReference type="ARBA" id="ARBA00023163"/>
    </source>
</evidence>
<dbReference type="PROSITE" id="PS01124">
    <property type="entry name" value="HTH_ARAC_FAMILY_2"/>
    <property type="match status" value="1"/>
</dbReference>
<dbReference type="SMART" id="SM00342">
    <property type="entry name" value="HTH_ARAC"/>
    <property type="match status" value="1"/>
</dbReference>
<dbReference type="InterPro" id="IPR018060">
    <property type="entry name" value="HTH_AraC"/>
</dbReference>
<dbReference type="EMBL" id="JARQBN010000018">
    <property type="protein sequence ID" value="MDT2828714.1"/>
    <property type="molecule type" value="Genomic_DNA"/>
</dbReference>
<evidence type="ECO:0000313" key="6">
    <source>
        <dbReference type="Proteomes" id="UP001265301"/>
    </source>
</evidence>
<dbReference type="PANTHER" id="PTHR43280:SF2">
    <property type="entry name" value="HTH-TYPE TRANSCRIPTIONAL REGULATOR EXSA"/>
    <property type="match status" value="1"/>
</dbReference>
<protein>
    <submittedName>
        <fullName evidence="5">AraC family transcriptional regulator</fullName>
    </submittedName>
</protein>
<dbReference type="PANTHER" id="PTHR43280">
    <property type="entry name" value="ARAC-FAMILY TRANSCRIPTIONAL REGULATOR"/>
    <property type="match status" value="1"/>
</dbReference>
<organism evidence="5 6">
    <name type="scientific">Enterococcus viikkiensis</name>
    <dbReference type="NCBI Taxonomy" id="930854"/>
    <lineage>
        <taxon>Bacteria</taxon>
        <taxon>Bacillati</taxon>
        <taxon>Bacillota</taxon>
        <taxon>Bacilli</taxon>
        <taxon>Lactobacillales</taxon>
        <taxon>Enterococcaceae</taxon>
        <taxon>Enterococcus</taxon>
    </lineage>
</organism>
<sequence length="319" mass="37024">MKVTEQQYDQFYQFLETLDCYLVDNKEMKAEVQQFVENPKREIAAFVTRNSEQQIGVSSDFIRVLYVLEGAVVVELDASARPLGRGGLILTNRATQLSFQGDRNAEVITFYFKASYFTESLLGQFFEEPLLYRFFIEAISTEFLGVSRYLVYDFATLTDVHFYALLLLKQVVKMAYFNNKVTKAAFVLLIVEISQAETGHLVARDSFVSSGQLTEEILAYIDARLEQVTLEEVAQKFHFHPNYLSSLLKEKTGQAFTEIVLLHRIQRCKRYLEQTDLTVQTIVERLGYKDKAFFYKRFKQIEGLTPRQYRKIQEGKTNV</sequence>
<feature type="domain" description="HTH araC/xylS-type" evidence="4">
    <location>
        <begin position="215"/>
        <end position="312"/>
    </location>
</feature>
<reference evidence="5 6" key="1">
    <citation type="submission" date="2023-03" db="EMBL/GenBank/DDBJ databases">
        <authorList>
            <person name="Shen W."/>
            <person name="Cai J."/>
        </authorList>
    </citation>
    <scope>NUCLEOTIDE SEQUENCE [LARGE SCALE GENOMIC DNA]</scope>
    <source>
        <strain evidence="5 6">B101</strain>
    </source>
</reference>
<evidence type="ECO:0000259" key="4">
    <source>
        <dbReference type="PROSITE" id="PS01124"/>
    </source>
</evidence>
<keyword evidence="6" id="KW-1185">Reference proteome</keyword>
<dbReference type="InterPro" id="IPR009057">
    <property type="entry name" value="Homeodomain-like_sf"/>
</dbReference>
<dbReference type="SUPFAM" id="SSF46689">
    <property type="entry name" value="Homeodomain-like"/>
    <property type="match status" value="1"/>
</dbReference>
<accession>A0ABU3FTS8</accession>
<name>A0ABU3FTS8_9ENTE</name>